<comment type="caution">
    <text evidence="8">The sequence shown here is derived from an EMBL/GenBank/DDBJ whole genome shotgun (WGS) entry which is preliminary data.</text>
</comment>
<accession>A0AA41R281</accession>
<dbReference type="InterPro" id="IPR020814">
    <property type="entry name" value="Ribosomal_S6_plastid/chlpt"/>
</dbReference>
<gene>
    <name evidence="6 8" type="primary">rpsF</name>
    <name evidence="8" type="ORF">MRX98_09020</name>
</gene>
<dbReference type="GO" id="GO:1990904">
    <property type="term" value="C:ribonucleoprotein complex"/>
    <property type="evidence" value="ECO:0007669"/>
    <property type="project" value="UniProtKB-KW"/>
</dbReference>
<evidence type="ECO:0000313" key="9">
    <source>
        <dbReference type="Proteomes" id="UP001165427"/>
    </source>
</evidence>
<dbReference type="AlphaFoldDB" id="A0AA41R281"/>
<dbReference type="CDD" id="cd00473">
    <property type="entry name" value="bS6"/>
    <property type="match status" value="1"/>
</dbReference>
<dbReference type="GO" id="GO:0006412">
    <property type="term" value="P:translation"/>
    <property type="evidence" value="ECO:0007669"/>
    <property type="project" value="UniProtKB-UniRule"/>
</dbReference>
<protein>
    <recommendedName>
        <fullName evidence="5 6">Small ribosomal subunit protein bS6</fullName>
    </recommendedName>
</protein>
<dbReference type="InterPro" id="IPR000529">
    <property type="entry name" value="Ribosomal_bS6"/>
</dbReference>
<dbReference type="NCBIfam" id="TIGR00166">
    <property type="entry name" value="S6"/>
    <property type="match status" value="1"/>
</dbReference>
<feature type="compositionally biased region" description="Low complexity" evidence="7">
    <location>
        <begin position="114"/>
        <end position="159"/>
    </location>
</feature>
<feature type="compositionally biased region" description="Basic and acidic residues" evidence="7">
    <location>
        <begin position="160"/>
        <end position="169"/>
    </location>
</feature>
<evidence type="ECO:0000256" key="3">
    <source>
        <dbReference type="ARBA" id="ARBA00023274"/>
    </source>
</evidence>
<evidence type="ECO:0000256" key="2">
    <source>
        <dbReference type="ARBA" id="ARBA00022980"/>
    </source>
</evidence>
<dbReference type="GO" id="GO:0005737">
    <property type="term" value="C:cytoplasm"/>
    <property type="evidence" value="ECO:0007669"/>
    <property type="project" value="UniProtKB-ARBA"/>
</dbReference>
<evidence type="ECO:0000313" key="8">
    <source>
        <dbReference type="EMBL" id="MCJ8500709.1"/>
    </source>
</evidence>
<dbReference type="GO" id="GO:0070181">
    <property type="term" value="F:small ribosomal subunit rRNA binding"/>
    <property type="evidence" value="ECO:0007669"/>
    <property type="project" value="TreeGrafter"/>
</dbReference>
<keyword evidence="6" id="KW-0694">RNA-binding</keyword>
<dbReference type="PANTHER" id="PTHR21011">
    <property type="entry name" value="MITOCHONDRIAL 28S RIBOSOMAL PROTEIN S6"/>
    <property type="match status" value="1"/>
</dbReference>
<dbReference type="RefSeq" id="WP_246905928.1">
    <property type="nucleotide sequence ID" value="NZ_JALJRB010000008.1"/>
</dbReference>
<dbReference type="InterPro" id="IPR014717">
    <property type="entry name" value="Transl_elong_EF1B/ribsomal_bS6"/>
</dbReference>
<evidence type="ECO:0000256" key="5">
    <source>
        <dbReference type="ARBA" id="ARBA00035294"/>
    </source>
</evidence>
<organism evidence="8 9">
    <name type="scientific">Desulfatitalea alkaliphila</name>
    <dbReference type="NCBI Taxonomy" id="2929485"/>
    <lineage>
        <taxon>Bacteria</taxon>
        <taxon>Pseudomonadati</taxon>
        <taxon>Thermodesulfobacteriota</taxon>
        <taxon>Desulfobacteria</taxon>
        <taxon>Desulfobacterales</taxon>
        <taxon>Desulfosarcinaceae</taxon>
        <taxon>Desulfatitalea</taxon>
    </lineage>
</organism>
<keyword evidence="3 6" id="KW-0687">Ribonucleoprotein</keyword>
<reference evidence="8" key="1">
    <citation type="submission" date="2022-04" db="EMBL/GenBank/DDBJ databases">
        <title>Desulfatitalea alkaliphila sp. nov., a novel anaerobic sulfate-reducing bacterium isolated from terrestrial mud volcano, Taman Peninsula, Russia.</title>
        <authorList>
            <person name="Khomyakova M.A."/>
            <person name="Merkel A.Y."/>
            <person name="Slobodkin A.I."/>
        </authorList>
    </citation>
    <scope>NUCLEOTIDE SEQUENCE</scope>
    <source>
        <strain evidence="8">M08but</strain>
    </source>
</reference>
<dbReference type="Gene3D" id="3.30.70.60">
    <property type="match status" value="1"/>
</dbReference>
<evidence type="ECO:0000256" key="6">
    <source>
        <dbReference type="HAMAP-Rule" id="MF_00360"/>
    </source>
</evidence>
<keyword evidence="6" id="KW-0699">rRNA-binding</keyword>
<evidence type="ECO:0000256" key="7">
    <source>
        <dbReference type="SAM" id="MobiDB-lite"/>
    </source>
</evidence>
<comment type="similarity">
    <text evidence="1 6">Belongs to the bacterial ribosomal protein bS6 family.</text>
</comment>
<proteinExistence type="inferred from homology"/>
<dbReference type="Pfam" id="PF01250">
    <property type="entry name" value="Ribosomal_S6"/>
    <property type="match status" value="1"/>
</dbReference>
<keyword evidence="9" id="KW-1185">Reference proteome</keyword>
<dbReference type="SUPFAM" id="SSF54995">
    <property type="entry name" value="Ribosomal protein S6"/>
    <property type="match status" value="1"/>
</dbReference>
<keyword evidence="2 6" id="KW-0689">Ribosomal protein</keyword>
<evidence type="ECO:0000256" key="4">
    <source>
        <dbReference type="ARBA" id="ARBA00035104"/>
    </source>
</evidence>
<dbReference type="InterPro" id="IPR035980">
    <property type="entry name" value="Ribosomal_bS6_sf"/>
</dbReference>
<evidence type="ECO:0000256" key="1">
    <source>
        <dbReference type="ARBA" id="ARBA00009512"/>
    </source>
</evidence>
<dbReference type="HAMAP" id="MF_00360">
    <property type="entry name" value="Ribosomal_bS6"/>
    <property type="match status" value="1"/>
</dbReference>
<dbReference type="GO" id="GO:0005840">
    <property type="term" value="C:ribosome"/>
    <property type="evidence" value="ECO:0007669"/>
    <property type="project" value="UniProtKB-KW"/>
</dbReference>
<dbReference type="Proteomes" id="UP001165427">
    <property type="component" value="Unassembled WGS sequence"/>
</dbReference>
<dbReference type="PANTHER" id="PTHR21011:SF1">
    <property type="entry name" value="SMALL RIBOSOMAL SUBUNIT PROTEIN BS6M"/>
    <property type="match status" value="1"/>
</dbReference>
<name>A0AA41R281_9BACT</name>
<dbReference type="EMBL" id="JALJRB010000008">
    <property type="protein sequence ID" value="MCJ8500709.1"/>
    <property type="molecule type" value="Genomic_DNA"/>
</dbReference>
<dbReference type="GO" id="GO:0003735">
    <property type="term" value="F:structural constituent of ribosome"/>
    <property type="evidence" value="ECO:0007669"/>
    <property type="project" value="InterPro"/>
</dbReference>
<sequence>MRRYETIFIVDPDLPEEDRVSLLDRFKEIIPQQEGVLIEEDLWGVRKLAYDVKKKPRGFYARLDYCGTAKVVDELERFSRIDDRVMKYLTVQLDADADVEKIQADIAAAKAAVAEQQAPTAETTAEATTDAATTDTATTPAEQPAETAAATDSAAPTPETEVKETTPES</sequence>
<feature type="region of interest" description="Disordered" evidence="7">
    <location>
        <begin position="114"/>
        <end position="169"/>
    </location>
</feature>
<comment type="function">
    <text evidence="4 6">Binds together with bS18 to 16S ribosomal RNA.</text>
</comment>